<evidence type="ECO:0000256" key="1">
    <source>
        <dbReference type="ARBA" id="ARBA00022679"/>
    </source>
</evidence>
<dbReference type="GO" id="GO:0016747">
    <property type="term" value="F:acyltransferase activity, transferring groups other than amino-acyl groups"/>
    <property type="evidence" value="ECO:0007669"/>
    <property type="project" value="InterPro"/>
</dbReference>
<feature type="domain" description="N-acetyltransferase" evidence="3">
    <location>
        <begin position="1"/>
        <end position="148"/>
    </location>
</feature>
<keyword evidence="2" id="KW-0012">Acyltransferase</keyword>
<dbReference type="InterPro" id="IPR050680">
    <property type="entry name" value="YpeA/RimI_acetyltransf"/>
</dbReference>
<dbReference type="InterPro" id="IPR016181">
    <property type="entry name" value="Acyl_CoA_acyltransferase"/>
</dbReference>
<dbReference type="OrthoDB" id="1821130at2"/>
<dbReference type="Pfam" id="PF00583">
    <property type="entry name" value="Acetyltransf_1"/>
    <property type="match status" value="1"/>
</dbReference>
<dbReference type="STRING" id="571933.SAMN05216362_13237"/>
<evidence type="ECO:0000256" key="2">
    <source>
        <dbReference type="ARBA" id="ARBA00023315"/>
    </source>
</evidence>
<keyword evidence="1" id="KW-0808">Transferase</keyword>
<dbReference type="PROSITE" id="PS51186">
    <property type="entry name" value="GNAT"/>
    <property type="match status" value="1"/>
</dbReference>
<dbReference type="PANTHER" id="PTHR43420">
    <property type="entry name" value="ACETYLTRANSFERASE"/>
    <property type="match status" value="1"/>
</dbReference>
<dbReference type="RefSeq" id="WP_091774703.1">
    <property type="nucleotide sequence ID" value="NZ_FOES01000032.1"/>
</dbReference>
<gene>
    <name evidence="4" type="ORF">SAMN05216362_13237</name>
</gene>
<organism evidence="4 5">
    <name type="scientific">Piscibacillus halophilus</name>
    <dbReference type="NCBI Taxonomy" id="571933"/>
    <lineage>
        <taxon>Bacteria</taxon>
        <taxon>Bacillati</taxon>
        <taxon>Bacillota</taxon>
        <taxon>Bacilli</taxon>
        <taxon>Bacillales</taxon>
        <taxon>Bacillaceae</taxon>
        <taxon>Piscibacillus</taxon>
    </lineage>
</organism>
<protein>
    <submittedName>
        <fullName evidence="4">N-acetylglutamate synthase, GNAT family</fullName>
    </submittedName>
</protein>
<dbReference type="CDD" id="cd04301">
    <property type="entry name" value="NAT_SF"/>
    <property type="match status" value="1"/>
</dbReference>
<dbReference type="SUPFAM" id="SSF55729">
    <property type="entry name" value="Acyl-CoA N-acyltransferases (Nat)"/>
    <property type="match status" value="1"/>
</dbReference>
<evidence type="ECO:0000313" key="5">
    <source>
        <dbReference type="Proteomes" id="UP000199427"/>
    </source>
</evidence>
<proteinExistence type="predicted"/>
<dbReference type="EMBL" id="FOES01000032">
    <property type="protein sequence ID" value="SEQ89335.1"/>
    <property type="molecule type" value="Genomic_DNA"/>
</dbReference>
<dbReference type="Gene3D" id="3.40.630.30">
    <property type="match status" value="1"/>
</dbReference>
<sequence>MEIRAFKSSDEVGWVRCRTLSFLDTAYFDNVLNKKETYENPAIELVAIDDGKVVGLLDIEYEEKEKTVCTRGRGLGGMIWHIATHPDVQRKGIGSKLLEKAESICREKGIEYLEAWTRDDEWVNHWYARNDFEKVYTYLHVYLEGKEEVDSSIKAQDSNLKVLQAFAHYTGDQMDEVISKFNRVHECHCYEKRISN</sequence>
<keyword evidence="5" id="KW-1185">Reference proteome</keyword>
<evidence type="ECO:0000259" key="3">
    <source>
        <dbReference type="PROSITE" id="PS51186"/>
    </source>
</evidence>
<dbReference type="AlphaFoldDB" id="A0A1H9JRY4"/>
<dbReference type="Proteomes" id="UP000199427">
    <property type="component" value="Unassembled WGS sequence"/>
</dbReference>
<accession>A0A1H9JRY4</accession>
<reference evidence="4 5" key="1">
    <citation type="submission" date="2016-10" db="EMBL/GenBank/DDBJ databases">
        <authorList>
            <person name="de Groot N.N."/>
        </authorList>
    </citation>
    <scope>NUCLEOTIDE SEQUENCE [LARGE SCALE GENOMIC DNA]</scope>
    <source>
        <strain evidence="4 5">DSM 21633</strain>
    </source>
</reference>
<dbReference type="InterPro" id="IPR000182">
    <property type="entry name" value="GNAT_dom"/>
</dbReference>
<name>A0A1H9JRY4_9BACI</name>
<evidence type="ECO:0000313" key="4">
    <source>
        <dbReference type="EMBL" id="SEQ89335.1"/>
    </source>
</evidence>